<keyword evidence="3" id="KW-1185">Reference proteome</keyword>
<organism evidence="2 3">
    <name type="scientific">Anncaliia algerae PRA339</name>
    <dbReference type="NCBI Taxonomy" id="1288291"/>
    <lineage>
        <taxon>Eukaryota</taxon>
        <taxon>Fungi</taxon>
        <taxon>Fungi incertae sedis</taxon>
        <taxon>Microsporidia</taxon>
        <taxon>Tubulinosematoidea</taxon>
        <taxon>Tubulinosematidae</taxon>
        <taxon>Anncaliia</taxon>
    </lineage>
</organism>
<evidence type="ECO:0008006" key="4">
    <source>
        <dbReference type="Google" id="ProtNLM"/>
    </source>
</evidence>
<feature type="transmembrane region" description="Helical" evidence="1">
    <location>
        <begin position="33"/>
        <end position="50"/>
    </location>
</feature>
<reference evidence="3" key="1">
    <citation type="submission" date="2013-02" db="EMBL/GenBank/DDBJ databases">
        <authorList>
            <consortium name="The Broad Institute Genome Sequencing Platform"/>
            <person name="Cuomo C."/>
            <person name="Becnel J."/>
            <person name="Sanscrainte N."/>
            <person name="Walker B."/>
            <person name="Young S.K."/>
            <person name="Zeng Q."/>
            <person name="Gargeya S."/>
            <person name="Fitzgerald M."/>
            <person name="Haas B."/>
            <person name="Abouelleil A."/>
            <person name="Alvarado L."/>
            <person name="Arachchi H.M."/>
            <person name="Berlin A.M."/>
            <person name="Chapman S.B."/>
            <person name="Dewar J."/>
            <person name="Goldberg J."/>
            <person name="Griggs A."/>
            <person name="Gujja S."/>
            <person name="Hansen M."/>
            <person name="Howarth C."/>
            <person name="Imamovic A."/>
            <person name="Larimer J."/>
            <person name="McCowan C."/>
            <person name="Murphy C."/>
            <person name="Neiman D."/>
            <person name="Pearson M."/>
            <person name="Priest M."/>
            <person name="Roberts A."/>
            <person name="Saif S."/>
            <person name="Shea T."/>
            <person name="Sisk P."/>
            <person name="Sykes S."/>
            <person name="Wortman J."/>
            <person name="Nusbaum C."/>
            <person name="Birren B."/>
        </authorList>
    </citation>
    <scope>NUCLEOTIDE SEQUENCE [LARGE SCALE GENOMIC DNA]</scope>
    <source>
        <strain evidence="3">PRA339</strain>
    </source>
</reference>
<accession>A0A059F574</accession>
<feature type="transmembrane region" description="Helical" evidence="1">
    <location>
        <begin position="57"/>
        <end position="80"/>
    </location>
</feature>
<dbReference type="OrthoDB" id="2197311at2759"/>
<proteinExistence type="predicted"/>
<reference evidence="2 3" key="2">
    <citation type="submission" date="2014-03" db="EMBL/GenBank/DDBJ databases">
        <title>The Genome Sequence of Anncaliia algerae insect isolate PRA339.</title>
        <authorList>
            <consortium name="The Broad Institute Genome Sequencing Platform"/>
            <consortium name="The Broad Institute Genome Sequencing Center for Infectious Disease"/>
            <person name="Cuomo C."/>
            <person name="Becnel J."/>
            <person name="Sanscrainte N."/>
            <person name="Walker B."/>
            <person name="Young S.K."/>
            <person name="Zeng Q."/>
            <person name="Gargeya S."/>
            <person name="Fitzgerald M."/>
            <person name="Haas B."/>
            <person name="Abouelleil A."/>
            <person name="Alvarado L."/>
            <person name="Arachchi H.M."/>
            <person name="Berlin A.M."/>
            <person name="Chapman S.B."/>
            <person name="Dewar J."/>
            <person name="Goldberg J."/>
            <person name="Griggs A."/>
            <person name="Gujja S."/>
            <person name="Hansen M."/>
            <person name="Howarth C."/>
            <person name="Imamovic A."/>
            <person name="Larimer J."/>
            <person name="McCowan C."/>
            <person name="Murphy C."/>
            <person name="Neiman D."/>
            <person name="Pearson M."/>
            <person name="Priest M."/>
            <person name="Roberts A."/>
            <person name="Saif S."/>
            <person name="Shea T."/>
            <person name="Sisk P."/>
            <person name="Sykes S."/>
            <person name="Wortman J."/>
            <person name="Nusbaum C."/>
            <person name="Birren B."/>
        </authorList>
    </citation>
    <scope>NUCLEOTIDE SEQUENCE [LARGE SCALE GENOMIC DNA]</scope>
    <source>
        <strain evidence="2 3">PRA339</strain>
    </source>
</reference>
<dbReference type="EMBL" id="KK365130">
    <property type="protein sequence ID" value="KCZ82443.1"/>
    <property type="molecule type" value="Genomic_DNA"/>
</dbReference>
<dbReference type="Proteomes" id="UP000030655">
    <property type="component" value="Unassembled WGS sequence"/>
</dbReference>
<dbReference type="VEuPathDB" id="MicrosporidiaDB:H312_00101"/>
<gene>
    <name evidence="2" type="ORF">H312_00101</name>
</gene>
<evidence type="ECO:0000313" key="3">
    <source>
        <dbReference type="Proteomes" id="UP000030655"/>
    </source>
</evidence>
<name>A0A059F574_9MICR</name>
<protein>
    <recommendedName>
        <fullName evidence="4">Transmembrane protein 138</fullName>
    </recommendedName>
</protein>
<keyword evidence="1" id="KW-1133">Transmembrane helix</keyword>
<feature type="transmembrane region" description="Helical" evidence="1">
    <location>
        <begin position="86"/>
        <end position="108"/>
    </location>
</feature>
<sequence length="125" mass="15152">MISFRALTYLFFLYQAVIRFTHGVSFIIKITDYPLWLYIMPFADLLVIFYEKEENIILKFISILVILFTLTYITIHYIIYFRFITGMVRIMVISDIARFFLYLCYSVVDGYFYKSGLKKYYQAKR</sequence>
<evidence type="ECO:0000256" key="1">
    <source>
        <dbReference type="SAM" id="Phobius"/>
    </source>
</evidence>
<keyword evidence="1" id="KW-0812">Transmembrane</keyword>
<evidence type="ECO:0000313" key="2">
    <source>
        <dbReference type="EMBL" id="KCZ82443.1"/>
    </source>
</evidence>
<dbReference type="HOGENOM" id="CLU_1970000_0_0_1"/>
<dbReference type="AlphaFoldDB" id="A0A059F574"/>
<keyword evidence="1" id="KW-0472">Membrane</keyword>